<gene>
    <name evidence="2" type="ORF">SKAU_G00116740</name>
</gene>
<reference evidence="2" key="1">
    <citation type="journal article" date="2023" name="Science">
        <title>Genome structures resolve the early diversification of teleost fishes.</title>
        <authorList>
            <person name="Parey E."/>
            <person name="Louis A."/>
            <person name="Montfort J."/>
            <person name="Bouchez O."/>
            <person name="Roques C."/>
            <person name="Iampietro C."/>
            <person name="Lluch J."/>
            <person name="Castinel A."/>
            <person name="Donnadieu C."/>
            <person name="Desvignes T."/>
            <person name="Floi Bucao C."/>
            <person name="Jouanno E."/>
            <person name="Wen M."/>
            <person name="Mejri S."/>
            <person name="Dirks R."/>
            <person name="Jansen H."/>
            <person name="Henkel C."/>
            <person name="Chen W.J."/>
            <person name="Zahm M."/>
            <person name="Cabau C."/>
            <person name="Klopp C."/>
            <person name="Thompson A.W."/>
            <person name="Robinson-Rechavi M."/>
            <person name="Braasch I."/>
            <person name="Lecointre G."/>
            <person name="Bobe J."/>
            <person name="Postlethwait J.H."/>
            <person name="Berthelot C."/>
            <person name="Roest Crollius H."/>
            <person name="Guiguen Y."/>
        </authorList>
    </citation>
    <scope>NUCLEOTIDE SEQUENCE</scope>
    <source>
        <strain evidence="2">WJC10195</strain>
    </source>
</reference>
<dbReference type="Proteomes" id="UP001152622">
    <property type="component" value="Chromosome 4"/>
</dbReference>
<keyword evidence="1" id="KW-0472">Membrane</keyword>
<dbReference type="AlphaFoldDB" id="A0A9Q1FNH7"/>
<evidence type="ECO:0000313" key="2">
    <source>
        <dbReference type="EMBL" id="KAJ8362843.1"/>
    </source>
</evidence>
<keyword evidence="1" id="KW-1133">Transmembrane helix</keyword>
<keyword evidence="1" id="KW-0812">Transmembrane</keyword>
<evidence type="ECO:0000313" key="3">
    <source>
        <dbReference type="Proteomes" id="UP001152622"/>
    </source>
</evidence>
<keyword evidence="3" id="KW-1185">Reference proteome</keyword>
<name>A0A9Q1FNH7_SYNKA</name>
<sequence length="82" mass="8834">MAVLEGLLPQMPPPLTLLGVVLVLFVLYLLSSSPGVEKDPPGPRPLPLLGNLLHLDLKRLDVSLCGNEARYDQFVSACQVAN</sequence>
<evidence type="ECO:0000256" key="1">
    <source>
        <dbReference type="SAM" id="Phobius"/>
    </source>
</evidence>
<feature type="transmembrane region" description="Helical" evidence="1">
    <location>
        <begin position="12"/>
        <end position="30"/>
    </location>
</feature>
<comment type="caution">
    <text evidence="2">The sequence shown here is derived from an EMBL/GenBank/DDBJ whole genome shotgun (WGS) entry which is preliminary data.</text>
</comment>
<proteinExistence type="predicted"/>
<protein>
    <submittedName>
        <fullName evidence="2">Uncharacterized protein</fullName>
    </submittedName>
</protein>
<organism evidence="2 3">
    <name type="scientific">Synaphobranchus kaupii</name>
    <name type="common">Kaup's arrowtooth eel</name>
    <dbReference type="NCBI Taxonomy" id="118154"/>
    <lineage>
        <taxon>Eukaryota</taxon>
        <taxon>Metazoa</taxon>
        <taxon>Chordata</taxon>
        <taxon>Craniata</taxon>
        <taxon>Vertebrata</taxon>
        <taxon>Euteleostomi</taxon>
        <taxon>Actinopterygii</taxon>
        <taxon>Neopterygii</taxon>
        <taxon>Teleostei</taxon>
        <taxon>Anguilliformes</taxon>
        <taxon>Synaphobranchidae</taxon>
        <taxon>Synaphobranchus</taxon>
    </lineage>
</organism>
<dbReference type="EMBL" id="JAINUF010000004">
    <property type="protein sequence ID" value="KAJ8362843.1"/>
    <property type="molecule type" value="Genomic_DNA"/>
</dbReference>
<accession>A0A9Q1FNH7</accession>